<feature type="transmembrane region" description="Helical" evidence="1">
    <location>
        <begin position="42"/>
        <end position="64"/>
    </location>
</feature>
<evidence type="ECO:0000313" key="2">
    <source>
        <dbReference type="EMBL" id="AJI78389.1"/>
    </source>
</evidence>
<dbReference type="InterPro" id="IPR021315">
    <property type="entry name" value="Gap/Sap"/>
</dbReference>
<dbReference type="Pfam" id="PF11139">
    <property type="entry name" value="SfLAP"/>
    <property type="match status" value="1"/>
</dbReference>
<sequence length="236" mass="24486">MSDFLPLAGLALVDSLSAGTLVIPIALIVIWRRVRLGLLGTYLATIATAYFCLGLALLLGFDAAISRLSGASETDWFRWMTLVLGAGLFVFGVFSPNPKKPKSTQTAGNTVPTSRASRLARSASLSATGMVGLALAAAVVEAATMLPYLGAMGIIQSMSFGFSGKVALIAGYCIIMVLPATLMAVIAGAAGPAVFPRLERAIRRLEYEAKVTLLWIAAIVGVYMAASSAEGLGLIG</sequence>
<evidence type="ECO:0008006" key="4">
    <source>
        <dbReference type="Google" id="ProtNLM"/>
    </source>
</evidence>
<dbReference type="STRING" id="161899.CSING_04235"/>
<keyword evidence="1" id="KW-1133">Transmembrane helix</keyword>
<feature type="transmembrane region" description="Helical" evidence="1">
    <location>
        <begin position="207"/>
        <end position="226"/>
    </location>
</feature>
<dbReference type="HOGENOM" id="CLU_082333_0_0_11"/>
<protein>
    <recommendedName>
        <fullName evidence="4">Sap, sulfolipid-1-addressing protein</fullName>
    </recommendedName>
</protein>
<dbReference type="Proteomes" id="UP000031890">
    <property type="component" value="Chromosome"/>
</dbReference>
<feature type="transmembrane region" description="Helical" evidence="1">
    <location>
        <begin position="125"/>
        <end position="149"/>
    </location>
</feature>
<dbReference type="OrthoDB" id="7062264at2"/>
<dbReference type="EMBL" id="CP010827">
    <property type="protein sequence ID" value="AJI78389.1"/>
    <property type="molecule type" value="Genomic_DNA"/>
</dbReference>
<organism evidence="2 3">
    <name type="scientific">Corynebacterium singulare</name>
    <dbReference type="NCBI Taxonomy" id="161899"/>
    <lineage>
        <taxon>Bacteria</taxon>
        <taxon>Bacillati</taxon>
        <taxon>Actinomycetota</taxon>
        <taxon>Actinomycetes</taxon>
        <taxon>Mycobacteriales</taxon>
        <taxon>Corynebacteriaceae</taxon>
        <taxon>Corynebacterium</taxon>
    </lineage>
</organism>
<keyword evidence="1" id="KW-0472">Membrane</keyword>
<dbReference type="RefSeq" id="WP_042529945.1">
    <property type="nucleotide sequence ID" value="NZ_CP010827.1"/>
</dbReference>
<reference evidence="2 3" key="1">
    <citation type="journal article" date="2015" name="Genome Announc.">
        <title>Complete Genome Sequence and Annotation of Corynebacterium singulare DSM 44357, Isolated from a Human Semen Specimen.</title>
        <authorList>
            <person name="Merten M."/>
            <person name="Brinkrolf K."/>
            <person name="Albersmeier A."/>
            <person name="Kutter Y."/>
            <person name="Ruckert C."/>
            <person name="Tauch A."/>
        </authorList>
    </citation>
    <scope>NUCLEOTIDE SEQUENCE [LARGE SCALE GENOMIC DNA]</scope>
    <source>
        <strain evidence="2">IBS B52218</strain>
    </source>
</reference>
<name>A0A0B6EZJ7_9CORY</name>
<keyword evidence="1" id="KW-0812">Transmembrane</keyword>
<feature type="transmembrane region" description="Helical" evidence="1">
    <location>
        <begin position="169"/>
        <end position="195"/>
    </location>
</feature>
<accession>A0A0B6EZJ7</accession>
<dbReference type="AlphaFoldDB" id="A0A0B6EZJ7"/>
<feature type="transmembrane region" description="Helical" evidence="1">
    <location>
        <begin position="6"/>
        <end position="30"/>
    </location>
</feature>
<proteinExistence type="predicted"/>
<dbReference type="KEGG" id="csx:CSING_04235"/>
<evidence type="ECO:0000313" key="3">
    <source>
        <dbReference type="Proteomes" id="UP000031890"/>
    </source>
</evidence>
<evidence type="ECO:0000256" key="1">
    <source>
        <dbReference type="SAM" id="Phobius"/>
    </source>
</evidence>
<gene>
    <name evidence="2" type="ORF">CSING_04235</name>
</gene>
<feature type="transmembrane region" description="Helical" evidence="1">
    <location>
        <begin position="76"/>
        <end position="94"/>
    </location>
</feature>